<organism evidence="2 3">
    <name type="scientific">Agrilus planipennis</name>
    <name type="common">Emerald ash borer</name>
    <name type="synonym">Agrilus marcopoli</name>
    <dbReference type="NCBI Taxonomy" id="224129"/>
    <lineage>
        <taxon>Eukaryota</taxon>
        <taxon>Metazoa</taxon>
        <taxon>Ecdysozoa</taxon>
        <taxon>Arthropoda</taxon>
        <taxon>Hexapoda</taxon>
        <taxon>Insecta</taxon>
        <taxon>Pterygota</taxon>
        <taxon>Neoptera</taxon>
        <taxon>Endopterygota</taxon>
        <taxon>Coleoptera</taxon>
        <taxon>Polyphaga</taxon>
        <taxon>Elateriformia</taxon>
        <taxon>Buprestoidea</taxon>
        <taxon>Buprestidae</taxon>
        <taxon>Agrilinae</taxon>
        <taxon>Agrilus</taxon>
    </lineage>
</organism>
<accession>A0A1W4WF82</accession>
<reference evidence="3" key="1">
    <citation type="submission" date="2025-08" db="UniProtKB">
        <authorList>
            <consortium name="RefSeq"/>
        </authorList>
    </citation>
    <scope>IDENTIFICATION</scope>
    <source>
        <tissue evidence="3">Entire body</tissue>
    </source>
</reference>
<sequence>MNGIKNANLIFPTESGYYNVNSGGAYESVSIEVGLASELQTFPNQRPKIYFEVTNNRTQSILLLFKCEDTKGILFTTWPLKAWLGAGEKTVVTVTLWARGSVDMDYQDQVTLHAISVSSKWEKSVIVYVNSQKLSEYTQPSITYDLVNDCYKVLVGSCQDATWSAEIVVQDPDSGLLRVTSDPQGVYFPFKYATGTQNLVKGYYSASCCQSRVKIMATDLKMNISTREISAYELKIWVIAVIVISSIVFLALIIGLVVWIVIKKQKVSVDLPVYRGSRTNTSP</sequence>
<proteinExistence type="predicted"/>
<keyword evidence="1" id="KW-1133">Transmembrane helix</keyword>
<dbReference type="Proteomes" id="UP000192223">
    <property type="component" value="Unplaced"/>
</dbReference>
<name>A0A1W4WF82_AGRPL</name>
<gene>
    <name evidence="3" type="primary">LOC108735248</name>
</gene>
<keyword evidence="2" id="KW-1185">Reference proteome</keyword>
<dbReference type="STRING" id="224129.A0A1W4WF82"/>
<dbReference type="KEGG" id="apln:108735248"/>
<keyword evidence="1" id="KW-0812">Transmembrane</keyword>
<evidence type="ECO:0000313" key="2">
    <source>
        <dbReference type="Proteomes" id="UP000192223"/>
    </source>
</evidence>
<dbReference type="GeneID" id="108735248"/>
<evidence type="ECO:0000256" key="1">
    <source>
        <dbReference type="SAM" id="Phobius"/>
    </source>
</evidence>
<dbReference type="AlphaFoldDB" id="A0A1W4WF82"/>
<dbReference type="OrthoDB" id="6610237at2759"/>
<protein>
    <submittedName>
        <fullName evidence="3">Uncharacterized protein LOC108735248</fullName>
    </submittedName>
</protein>
<dbReference type="InParanoid" id="A0A1W4WF82"/>
<feature type="transmembrane region" description="Helical" evidence="1">
    <location>
        <begin position="236"/>
        <end position="262"/>
    </location>
</feature>
<dbReference type="RefSeq" id="XP_018322621.1">
    <property type="nucleotide sequence ID" value="XM_018467119.1"/>
</dbReference>
<evidence type="ECO:0000313" key="3">
    <source>
        <dbReference type="RefSeq" id="XP_018322621.1"/>
    </source>
</evidence>
<keyword evidence="1" id="KW-0472">Membrane</keyword>